<gene>
    <name evidence="5" type="ORF">ACFQU0_10795</name>
</gene>
<keyword evidence="2" id="KW-0238">DNA-binding</keyword>
<dbReference type="InterPro" id="IPR036388">
    <property type="entry name" value="WH-like_DNA-bd_sf"/>
</dbReference>
<dbReference type="InterPro" id="IPR008920">
    <property type="entry name" value="TF_FadR/GntR_C"/>
</dbReference>
<evidence type="ECO:0000313" key="5">
    <source>
        <dbReference type="EMBL" id="MFC7460914.1"/>
    </source>
</evidence>
<dbReference type="PROSITE" id="PS50949">
    <property type="entry name" value="HTH_GNTR"/>
    <property type="match status" value="1"/>
</dbReference>
<keyword evidence="3" id="KW-0804">Transcription</keyword>
<evidence type="ECO:0000259" key="4">
    <source>
        <dbReference type="PROSITE" id="PS50949"/>
    </source>
</evidence>
<dbReference type="Pfam" id="PF00392">
    <property type="entry name" value="GntR"/>
    <property type="match status" value="1"/>
</dbReference>
<dbReference type="Gene3D" id="1.20.120.530">
    <property type="entry name" value="GntR ligand-binding domain-like"/>
    <property type="match status" value="1"/>
</dbReference>
<dbReference type="Pfam" id="PF07729">
    <property type="entry name" value="FCD"/>
    <property type="match status" value="1"/>
</dbReference>
<dbReference type="SMART" id="SM00345">
    <property type="entry name" value="HTH_GNTR"/>
    <property type="match status" value="1"/>
</dbReference>
<dbReference type="SMART" id="SM00895">
    <property type="entry name" value="FCD"/>
    <property type="match status" value="1"/>
</dbReference>
<organism evidence="5 6">
    <name type="scientific">Hydrogenophaga defluvii</name>
    <dbReference type="NCBI Taxonomy" id="249410"/>
    <lineage>
        <taxon>Bacteria</taxon>
        <taxon>Pseudomonadati</taxon>
        <taxon>Pseudomonadota</taxon>
        <taxon>Betaproteobacteria</taxon>
        <taxon>Burkholderiales</taxon>
        <taxon>Comamonadaceae</taxon>
        <taxon>Hydrogenophaga</taxon>
    </lineage>
</organism>
<protein>
    <submittedName>
        <fullName evidence="5">GntR family transcriptional regulator</fullName>
    </submittedName>
</protein>
<sequence>MPNTPSSPSTTVVRDTLHTQVVGLLRQRLMDGSLAPGSKLNERVLCAEIGVSRTPLREAIKQLATEGLVTLEAGRGAFAAAPSRDDIEQTFDVIAVLEGLAAERAAQRMTEGALAELQALQYDMQAAFERRDLQAYYAANARVHDLMSESAGNAVLRQTWQQLNQRLHALRYRSNQDETKWRRALAEHAEMLLALRQRDGAALRRLLEEHLRRKRDAVLEQFSP</sequence>
<dbReference type="PANTHER" id="PTHR43537">
    <property type="entry name" value="TRANSCRIPTIONAL REGULATOR, GNTR FAMILY"/>
    <property type="match status" value="1"/>
</dbReference>
<keyword evidence="6" id="KW-1185">Reference proteome</keyword>
<feature type="domain" description="HTH gntR-type" evidence="4">
    <location>
        <begin position="15"/>
        <end position="82"/>
    </location>
</feature>
<reference evidence="6" key="1">
    <citation type="journal article" date="2019" name="Int. J. Syst. Evol. Microbiol.">
        <title>The Global Catalogue of Microorganisms (GCM) 10K type strain sequencing project: providing services to taxonomists for standard genome sequencing and annotation.</title>
        <authorList>
            <consortium name="The Broad Institute Genomics Platform"/>
            <consortium name="The Broad Institute Genome Sequencing Center for Infectious Disease"/>
            <person name="Wu L."/>
            <person name="Ma J."/>
        </authorList>
    </citation>
    <scope>NUCLEOTIDE SEQUENCE [LARGE SCALE GENOMIC DNA]</scope>
    <source>
        <strain evidence="6">CCUG 53903</strain>
    </source>
</reference>
<comment type="caution">
    <text evidence="5">The sequence shown here is derived from an EMBL/GenBank/DDBJ whole genome shotgun (WGS) entry which is preliminary data.</text>
</comment>
<accession>A0ABW2SCI0</accession>
<dbReference type="CDD" id="cd07377">
    <property type="entry name" value="WHTH_GntR"/>
    <property type="match status" value="1"/>
</dbReference>
<dbReference type="RefSeq" id="WP_382200610.1">
    <property type="nucleotide sequence ID" value="NZ_JBHTBZ010000024.1"/>
</dbReference>
<dbReference type="SUPFAM" id="SSF46785">
    <property type="entry name" value="Winged helix' DNA-binding domain"/>
    <property type="match status" value="1"/>
</dbReference>
<dbReference type="SUPFAM" id="SSF48008">
    <property type="entry name" value="GntR ligand-binding domain-like"/>
    <property type="match status" value="1"/>
</dbReference>
<name>A0ABW2SCI0_9BURK</name>
<keyword evidence="1" id="KW-0805">Transcription regulation</keyword>
<dbReference type="InterPro" id="IPR000524">
    <property type="entry name" value="Tscrpt_reg_HTH_GntR"/>
</dbReference>
<dbReference type="InterPro" id="IPR036390">
    <property type="entry name" value="WH_DNA-bd_sf"/>
</dbReference>
<proteinExistence type="predicted"/>
<evidence type="ECO:0000313" key="6">
    <source>
        <dbReference type="Proteomes" id="UP001596457"/>
    </source>
</evidence>
<dbReference type="Gene3D" id="1.10.10.10">
    <property type="entry name" value="Winged helix-like DNA-binding domain superfamily/Winged helix DNA-binding domain"/>
    <property type="match status" value="1"/>
</dbReference>
<evidence type="ECO:0000256" key="1">
    <source>
        <dbReference type="ARBA" id="ARBA00023015"/>
    </source>
</evidence>
<dbReference type="PRINTS" id="PR00035">
    <property type="entry name" value="HTHGNTR"/>
</dbReference>
<evidence type="ECO:0000256" key="2">
    <source>
        <dbReference type="ARBA" id="ARBA00023125"/>
    </source>
</evidence>
<dbReference type="EMBL" id="JBHTBZ010000024">
    <property type="protein sequence ID" value="MFC7460914.1"/>
    <property type="molecule type" value="Genomic_DNA"/>
</dbReference>
<dbReference type="Proteomes" id="UP001596457">
    <property type="component" value="Unassembled WGS sequence"/>
</dbReference>
<dbReference type="InterPro" id="IPR011711">
    <property type="entry name" value="GntR_C"/>
</dbReference>
<dbReference type="PANTHER" id="PTHR43537:SF50">
    <property type="entry name" value="TRANSCRIPTIONAL REGULATORY PROTEIN"/>
    <property type="match status" value="1"/>
</dbReference>
<evidence type="ECO:0000256" key="3">
    <source>
        <dbReference type="ARBA" id="ARBA00023163"/>
    </source>
</evidence>